<evidence type="ECO:0000313" key="1">
    <source>
        <dbReference type="EMBL" id="MFE8703935.1"/>
    </source>
</evidence>
<reference evidence="1 2" key="1">
    <citation type="submission" date="2024-08" db="EMBL/GenBank/DDBJ databases">
        <title>Two novel Cytobacillus novel species.</title>
        <authorList>
            <person name="Liu G."/>
        </authorList>
    </citation>
    <scope>NUCLEOTIDE SEQUENCE [LARGE SCALE GENOMIC DNA]</scope>
    <source>
        <strain evidence="1 2">FJAT-54145</strain>
    </source>
</reference>
<name>A0ABW6KM72_9BACI</name>
<evidence type="ECO:0000313" key="2">
    <source>
        <dbReference type="Proteomes" id="UP001601059"/>
    </source>
</evidence>
<sequence length="413" mass="47338">MAKTLFDQQGNNFEIYLLSTNHALKEKLQSIENITFVVHQQKLEQNISCKAMVIDGNLIPYSDLKNIRRDYPNVPIFYQLHPVTSSQQTKNIKSLCDAHQIVALSEYLSPQQLGEEVEKHLFQREHPYKNRVISFFGTHSGAGVSTTVLNVADLLARRINEKVLVLSLNPWDPSDYFLHYEGKYLSDLKIELKTNGLNAEKLMEAVYKYPSSFYHLAGNRDIKLQRYYKTIEIEQLIEISKEVFDVILIDAGTHFDNAAFAQSYKQSDLKFLVTTQEPKGFRGYWPHIFHQLLEPIGGKTDEFLLILNQYTTGFSLVSEKSLSDELDISLLATIPNETVYGHTAIAQKKLLHNVTNNKEYAFSVETIVNSIISRANLTKKIDGTHTHRSKGILGRWFGKKDETLEEDEFESIK</sequence>
<accession>A0ABW6KM72</accession>
<dbReference type="SUPFAM" id="SSF52540">
    <property type="entry name" value="P-loop containing nucleoside triphosphate hydrolases"/>
    <property type="match status" value="1"/>
</dbReference>
<dbReference type="InterPro" id="IPR027417">
    <property type="entry name" value="P-loop_NTPase"/>
</dbReference>
<proteinExistence type="predicted"/>
<gene>
    <name evidence="1" type="ORF">ACFYKX_25515</name>
</gene>
<keyword evidence="2" id="KW-1185">Reference proteome</keyword>
<dbReference type="EMBL" id="JBIACK010000021">
    <property type="protein sequence ID" value="MFE8703935.1"/>
    <property type="molecule type" value="Genomic_DNA"/>
</dbReference>
<dbReference type="Gene3D" id="3.40.50.300">
    <property type="entry name" value="P-loop containing nucleotide triphosphate hydrolases"/>
    <property type="match status" value="1"/>
</dbReference>
<organism evidence="1 2">
    <name type="scientific">Cytobacillus spartinae</name>
    <dbReference type="NCBI Taxonomy" id="3299023"/>
    <lineage>
        <taxon>Bacteria</taxon>
        <taxon>Bacillati</taxon>
        <taxon>Bacillota</taxon>
        <taxon>Bacilli</taxon>
        <taxon>Bacillales</taxon>
        <taxon>Bacillaceae</taxon>
        <taxon>Cytobacillus</taxon>
    </lineage>
</organism>
<dbReference type="Proteomes" id="UP001601059">
    <property type="component" value="Unassembled WGS sequence"/>
</dbReference>
<comment type="caution">
    <text evidence="1">The sequence shown here is derived from an EMBL/GenBank/DDBJ whole genome shotgun (WGS) entry which is preliminary data.</text>
</comment>
<protein>
    <submittedName>
        <fullName evidence="1">CpaE family protein</fullName>
    </submittedName>
</protein>
<dbReference type="RefSeq" id="WP_389364877.1">
    <property type="nucleotide sequence ID" value="NZ_JBIACK010000021.1"/>
</dbReference>